<keyword evidence="2" id="KW-1185">Reference proteome</keyword>
<dbReference type="AlphaFoldDB" id="A0A8X7YDW8"/>
<sequence length="116" mass="13755">MRIMCRERGKEKSEPAEKGKICWLRWNIIEVADLGGEAVAGWPGNWRVGGWFRGKELRAERWLQKMENDRERGVGCGSGRRRWRELEMGKRKVLAGSREELVWRREWRRTDQGKGE</sequence>
<reference evidence="1" key="1">
    <citation type="journal article" date="2020" name="bioRxiv">
        <title>Hybrid origin of Populus tomentosa Carr. identified through genome sequencing and phylogenomic analysis.</title>
        <authorList>
            <person name="An X."/>
            <person name="Gao K."/>
            <person name="Chen Z."/>
            <person name="Li J."/>
            <person name="Yang X."/>
            <person name="Yang X."/>
            <person name="Zhou J."/>
            <person name="Guo T."/>
            <person name="Zhao T."/>
            <person name="Huang S."/>
            <person name="Miao D."/>
            <person name="Khan W.U."/>
            <person name="Rao P."/>
            <person name="Ye M."/>
            <person name="Lei B."/>
            <person name="Liao W."/>
            <person name="Wang J."/>
            <person name="Ji L."/>
            <person name="Li Y."/>
            <person name="Guo B."/>
            <person name="Mustafa N.S."/>
            <person name="Li S."/>
            <person name="Yun Q."/>
            <person name="Keller S.R."/>
            <person name="Mao J."/>
            <person name="Zhang R."/>
            <person name="Strauss S.H."/>
        </authorList>
    </citation>
    <scope>NUCLEOTIDE SEQUENCE</scope>
    <source>
        <strain evidence="1">GM15</strain>
        <tissue evidence="1">Leaf</tissue>
    </source>
</reference>
<proteinExistence type="predicted"/>
<gene>
    <name evidence="1" type="ORF">POTOM_052289</name>
</gene>
<evidence type="ECO:0000313" key="2">
    <source>
        <dbReference type="Proteomes" id="UP000886885"/>
    </source>
</evidence>
<evidence type="ECO:0000313" key="1">
    <source>
        <dbReference type="EMBL" id="KAG6743590.1"/>
    </source>
</evidence>
<organism evidence="1 2">
    <name type="scientific">Populus tomentosa</name>
    <name type="common">Chinese white poplar</name>
    <dbReference type="NCBI Taxonomy" id="118781"/>
    <lineage>
        <taxon>Eukaryota</taxon>
        <taxon>Viridiplantae</taxon>
        <taxon>Streptophyta</taxon>
        <taxon>Embryophyta</taxon>
        <taxon>Tracheophyta</taxon>
        <taxon>Spermatophyta</taxon>
        <taxon>Magnoliopsida</taxon>
        <taxon>eudicotyledons</taxon>
        <taxon>Gunneridae</taxon>
        <taxon>Pentapetalae</taxon>
        <taxon>rosids</taxon>
        <taxon>fabids</taxon>
        <taxon>Malpighiales</taxon>
        <taxon>Salicaceae</taxon>
        <taxon>Saliceae</taxon>
        <taxon>Populus</taxon>
    </lineage>
</organism>
<accession>A0A8X7YDW8</accession>
<name>A0A8X7YDW8_POPTO</name>
<protein>
    <submittedName>
        <fullName evidence="1">Uncharacterized protein</fullName>
    </submittedName>
</protein>
<comment type="caution">
    <text evidence="1">The sequence shown here is derived from an EMBL/GenBank/DDBJ whole genome shotgun (WGS) entry which is preliminary data.</text>
</comment>
<dbReference type="EMBL" id="JAAWWB010000032">
    <property type="protein sequence ID" value="KAG6743590.1"/>
    <property type="molecule type" value="Genomic_DNA"/>
</dbReference>
<dbReference type="Proteomes" id="UP000886885">
    <property type="component" value="Chromosome 16D"/>
</dbReference>